<name>A0A368JI79_9BACT</name>
<evidence type="ECO:0000313" key="3">
    <source>
        <dbReference type="Proteomes" id="UP000253383"/>
    </source>
</evidence>
<proteinExistence type="predicted"/>
<feature type="region of interest" description="Disordered" evidence="1">
    <location>
        <begin position="46"/>
        <end position="98"/>
    </location>
</feature>
<reference evidence="2 3" key="1">
    <citation type="submission" date="2018-07" db="EMBL/GenBank/DDBJ databases">
        <title>Genome analysis of Larkinella rosea.</title>
        <authorList>
            <person name="Zhou Z."/>
            <person name="Wang G."/>
        </authorList>
    </citation>
    <scope>NUCLEOTIDE SEQUENCE [LARGE SCALE GENOMIC DNA]</scope>
    <source>
        <strain evidence="3">zzj9</strain>
    </source>
</reference>
<keyword evidence="3" id="KW-1185">Reference proteome</keyword>
<evidence type="ECO:0000256" key="1">
    <source>
        <dbReference type="SAM" id="MobiDB-lite"/>
    </source>
</evidence>
<comment type="caution">
    <text evidence="2">The sequence shown here is derived from an EMBL/GenBank/DDBJ whole genome shotgun (WGS) entry which is preliminary data.</text>
</comment>
<sequence>MSAFFLTTMKKLLIASLIGVSFFGISAQSTGMVRLWNPVAGQTVTQDTIKKDTNRLRQGDRMRRGQIEDRRPTGDPNPKQPRTDSLRRGGAMKVDTVR</sequence>
<accession>A0A368JI79</accession>
<feature type="compositionally biased region" description="Basic and acidic residues" evidence="1">
    <location>
        <begin position="48"/>
        <end position="73"/>
    </location>
</feature>
<protein>
    <submittedName>
        <fullName evidence="2">Uncharacterized protein</fullName>
    </submittedName>
</protein>
<organism evidence="2 3">
    <name type="scientific">Larkinella punicea</name>
    <dbReference type="NCBI Taxonomy" id="2315727"/>
    <lineage>
        <taxon>Bacteria</taxon>
        <taxon>Pseudomonadati</taxon>
        <taxon>Bacteroidota</taxon>
        <taxon>Cytophagia</taxon>
        <taxon>Cytophagales</taxon>
        <taxon>Spirosomataceae</taxon>
        <taxon>Larkinella</taxon>
    </lineage>
</organism>
<evidence type="ECO:0000313" key="2">
    <source>
        <dbReference type="EMBL" id="RCR67367.1"/>
    </source>
</evidence>
<dbReference type="AlphaFoldDB" id="A0A368JI79"/>
<dbReference type="Proteomes" id="UP000253383">
    <property type="component" value="Unassembled WGS sequence"/>
</dbReference>
<gene>
    <name evidence="2" type="ORF">DUE52_21405</name>
</gene>
<dbReference type="EMBL" id="QOWE01000019">
    <property type="protein sequence ID" value="RCR67367.1"/>
    <property type="molecule type" value="Genomic_DNA"/>
</dbReference>